<dbReference type="Pfam" id="PF00583">
    <property type="entry name" value="Acetyltransf_1"/>
    <property type="match status" value="1"/>
</dbReference>
<evidence type="ECO:0000256" key="2">
    <source>
        <dbReference type="ARBA" id="ARBA00023315"/>
    </source>
</evidence>
<dbReference type="RefSeq" id="WP_155062949.1">
    <property type="nucleotide sequence ID" value="NZ_WMIF01000002.1"/>
</dbReference>
<dbReference type="Gene3D" id="3.40.630.30">
    <property type="match status" value="1"/>
</dbReference>
<dbReference type="CDD" id="cd04301">
    <property type="entry name" value="NAT_SF"/>
    <property type="match status" value="1"/>
</dbReference>
<dbReference type="SUPFAM" id="SSF55729">
    <property type="entry name" value="Acyl-CoA N-acyltransferases (Nat)"/>
    <property type="match status" value="1"/>
</dbReference>
<keyword evidence="1 4" id="KW-0808">Transferase</keyword>
<evidence type="ECO:0000256" key="1">
    <source>
        <dbReference type="ARBA" id="ARBA00022679"/>
    </source>
</evidence>
<evidence type="ECO:0000313" key="4">
    <source>
        <dbReference type="EMBL" id="MTH33369.1"/>
    </source>
</evidence>
<gene>
    <name evidence="4" type="ORF">GL279_02010</name>
</gene>
<evidence type="ECO:0000313" key="5">
    <source>
        <dbReference type="Proteomes" id="UP000442533"/>
    </source>
</evidence>
<comment type="caution">
    <text evidence="4">The sequence shown here is derived from an EMBL/GenBank/DDBJ whole genome shotgun (WGS) entry which is preliminary data.</text>
</comment>
<keyword evidence="5" id="KW-1185">Reference proteome</keyword>
<dbReference type="OrthoDB" id="275336at2"/>
<proteinExistence type="predicted"/>
<dbReference type="InterPro" id="IPR000182">
    <property type="entry name" value="GNAT_dom"/>
</dbReference>
<reference evidence="4 5" key="1">
    <citation type="submission" date="2019-11" db="EMBL/GenBank/DDBJ databases">
        <authorList>
            <person name="Dong K."/>
        </authorList>
    </citation>
    <scope>NUCLEOTIDE SEQUENCE [LARGE SCALE GENOMIC DNA]</scope>
    <source>
        <strain evidence="4 5">JCM 17370</strain>
    </source>
</reference>
<dbReference type="AlphaFoldDB" id="A0A844GXL2"/>
<keyword evidence="2" id="KW-0012">Acyltransferase</keyword>
<evidence type="ECO:0000259" key="3">
    <source>
        <dbReference type="PROSITE" id="PS51186"/>
    </source>
</evidence>
<dbReference type="EMBL" id="WMIF01000002">
    <property type="protein sequence ID" value="MTH33369.1"/>
    <property type="molecule type" value="Genomic_DNA"/>
</dbReference>
<protein>
    <submittedName>
        <fullName evidence="4">GNAT family N-acetyltransferase</fullName>
    </submittedName>
</protein>
<dbReference type="GO" id="GO:0016747">
    <property type="term" value="F:acyltransferase activity, transferring groups other than amino-acyl groups"/>
    <property type="evidence" value="ECO:0007669"/>
    <property type="project" value="InterPro"/>
</dbReference>
<dbReference type="Proteomes" id="UP000442533">
    <property type="component" value="Unassembled WGS sequence"/>
</dbReference>
<dbReference type="PANTHER" id="PTHR43800:SF1">
    <property type="entry name" value="PEPTIDYL-LYSINE N-ACETYLTRANSFERASE YJAB"/>
    <property type="match status" value="1"/>
</dbReference>
<feature type="domain" description="N-acetyltransferase" evidence="3">
    <location>
        <begin position="44"/>
        <end position="194"/>
    </location>
</feature>
<accession>A0A844GXL2</accession>
<sequence>MDKIPCLPPGYSAVAPGHIATVVTSLQMFQRPAPRPGAGLAPGLQLSRLERPSIQRYRHLYRAVGQDWLWFSRLVMADDKLAAILADPLVHIYALQDGQQDLGILELDFRVPGECELAFFGLTPAAVGTGTGRALMNEALALAWSQPINRLWVHTCTLDHPAALAFYRRSGFTPYAVQVETGPDPRLAGTLPRDCASHVPIIEPAGTPD</sequence>
<organism evidence="4 5">
    <name type="scientific">Paracoccus limosus</name>
    <dbReference type="NCBI Taxonomy" id="913252"/>
    <lineage>
        <taxon>Bacteria</taxon>
        <taxon>Pseudomonadati</taxon>
        <taxon>Pseudomonadota</taxon>
        <taxon>Alphaproteobacteria</taxon>
        <taxon>Rhodobacterales</taxon>
        <taxon>Paracoccaceae</taxon>
        <taxon>Paracoccus</taxon>
    </lineage>
</organism>
<dbReference type="PANTHER" id="PTHR43800">
    <property type="entry name" value="PEPTIDYL-LYSINE N-ACETYLTRANSFERASE YJAB"/>
    <property type="match status" value="1"/>
</dbReference>
<dbReference type="InterPro" id="IPR016181">
    <property type="entry name" value="Acyl_CoA_acyltransferase"/>
</dbReference>
<name>A0A844GXL2_9RHOB</name>
<dbReference type="PROSITE" id="PS51186">
    <property type="entry name" value="GNAT"/>
    <property type="match status" value="1"/>
</dbReference>